<evidence type="ECO:0000313" key="1">
    <source>
        <dbReference type="EMBL" id="GAF82897.1"/>
    </source>
</evidence>
<proteinExistence type="predicted"/>
<reference evidence="1" key="1">
    <citation type="journal article" date="2014" name="Front. Microbiol.">
        <title>High frequency of phylogenetically diverse reductive dehalogenase-homologous genes in deep subseafloor sedimentary metagenomes.</title>
        <authorList>
            <person name="Kawai M."/>
            <person name="Futagami T."/>
            <person name="Toyoda A."/>
            <person name="Takaki Y."/>
            <person name="Nishi S."/>
            <person name="Hori S."/>
            <person name="Arai W."/>
            <person name="Tsubouchi T."/>
            <person name="Morono Y."/>
            <person name="Uchiyama I."/>
            <person name="Ito T."/>
            <person name="Fujiyama A."/>
            <person name="Inagaki F."/>
            <person name="Takami H."/>
        </authorList>
    </citation>
    <scope>NUCLEOTIDE SEQUENCE</scope>
    <source>
        <strain evidence="1">Expedition CK06-06</strain>
    </source>
</reference>
<feature type="non-terminal residue" evidence="1">
    <location>
        <position position="90"/>
    </location>
</feature>
<name>X0T3Z7_9ZZZZ</name>
<dbReference type="EMBL" id="BARS01003445">
    <property type="protein sequence ID" value="GAF82897.1"/>
    <property type="molecule type" value="Genomic_DNA"/>
</dbReference>
<protein>
    <submittedName>
        <fullName evidence="1">Uncharacterized protein</fullName>
    </submittedName>
</protein>
<comment type="caution">
    <text evidence="1">The sequence shown here is derived from an EMBL/GenBank/DDBJ whole genome shotgun (WGS) entry which is preliminary data.</text>
</comment>
<gene>
    <name evidence="1" type="ORF">S01H1_06673</name>
</gene>
<dbReference type="AlphaFoldDB" id="X0T3Z7"/>
<organism evidence="1">
    <name type="scientific">marine sediment metagenome</name>
    <dbReference type="NCBI Taxonomy" id="412755"/>
    <lineage>
        <taxon>unclassified sequences</taxon>
        <taxon>metagenomes</taxon>
        <taxon>ecological metagenomes</taxon>
    </lineage>
</organism>
<accession>X0T3Z7</accession>
<sequence>MNAGYLTKEMYEESLQNPVHTAIREELLEIDKEIMEIVNPADRSQPAVELQPSQVPPAGLYASQHWSRVWEYPWAIEQLYGAPEGVGAVG</sequence>